<accession>A0A0K2UEJ7</accession>
<evidence type="ECO:0000313" key="2">
    <source>
        <dbReference type="EMBL" id="CDW36342.1"/>
    </source>
</evidence>
<feature type="transmembrane region" description="Helical" evidence="1">
    <location>
        <begin position="6"/>
        <end position="30"/>
    </location>
</feature>
<dbReference type="AlphaFoldDB" id="A0A0K2UEJ7"/>
<keyword evidence="1" id="KW-0472">Membrane</keyword>
<name>A0A0K2UEJ7_LEPSM</name>
<keyword evidence="1" id="KW-0812">Transmembrane</keyword>
<organism evidence="2">
    <name type="scientific">Lepeophtheirus salmonis</name>
    <name type="common">Salmon louse</name>
    <name type="synonym">Caligus salmonis</name>
    <dbReference type="NCBI Taxonomy" id="72036"/>
    <lineage>
        <taxon>Eukaryota</taxon>
        <taxon>Metazoa</taxon>
        <taxon>Ecdysozoa</taxon>
        <taxon>Arthropoda</taxon>
        <taxon>Crustacea</taxon>
        <taxon>Multicrustacea</taxon>
        <taxon>Hexanauplia</taxon>
        <taxon>Copepoda</taxon>
        <taxon>Siphonostomatoida</taxon>
        <taxon>Caligidae</taxon>
        <taxon>Lepeophtheirus</taxon>
    </lineage>
</organism>
<proteinExistence type="predicted"/>
<evidence type="ECO:0000256" key="1">
    <source>
        <dbReference type="SAM" id="Phobius"/>
    </source>
</evidence>
<reference evidence="2" key="1">
    <citation type="submission" date="2014-05" db="EMBL/GenBank/DDBJ databases">
        <authorList>
            <person name="Chronopoulou M."/>
        </authorList>
    </citation>
    <scope>NUCLEOTIDE SEQUENCE</scope>
    <source>
        <tissue evidence="2">Whole organism</tissue>
    </source>
</reference>
<dbReference type="EMBL" id="HACA01018981">
    <property type="protein sequence ID" value="CDW36342.1"/>
    <property type="molecule type" value="Transcribed_RNA"/>
</dbReference>
<keyword evidence="1" id="KW-1133">Transmembrane helix</keyword>
<protein>
    <submittedName>
        <fullName evidence="2">Uncharacterized protein</fullName>
    </submittedName>
</protein>
<feature type="transmembrane region" description="Helical" evidence="1">
    <location>
        <begin position="51"/>
        <end position="71"/>
    </location>
</feature>
<sequence>MTLVMISQVMLLLISFTTLCTFKIPSLFVYKEFMSLHDTFSNKKFVAQITFKFLFRLRSYFGLASLMHFLYMRLDT</sequence>